<dbReference type="GO" id="GO:0003908">
    <property type="term" value="F:methylated-DNA-[protein]-cysteine S-methyltransferase activity"/>
    <property type="evidence" value="ECO:0007669"/>
    <property type="project" value="UniProtKB-EC"/>
</dbReference>
<dbReference type="Pfam" id="PF02870">
    <property type="entry name" value="Methyltransf_1N"/>
    <property type="match status" value="1"/>
</dbReference>
<accession>A0ABV5ARH4</accession>
<evidence type="ECO:0000259" key="7">
    <source>
        <dbReference type="Pfam" id="PF01035"/>
    </source>
</evidence>
<keyword evidence="2 9" id="KW-0489">Methyltransferase</keyword>
<dbReference type="PANTHER" id="PTHR10815:SF12">
    <property type="entry name" value="METHYLATED-DNA--PROTEIN-CYSTEINE METHYLTRANSFERASE, INDUCIBLE"/>
    <property type="match status" value="1"/>
</dbReference>
<dbReference type="InterPro" id="IPR008332">
    <property type="entry name" value="MethylG_MeTrfase_N"/>
</dbReference>
<evidence type="ECO:0000256" key="1">
    <source>
        <dbReference type="ARBA" id="ARBA00001286"/>
    </source>
</evidence>
<dbReference type="SUPFAM" id="SSF53155">
    <property type="entry name" value="Methylated DNA-protein cysteine methyltransferase domain"/>
    <property type="match status" value="1"/>
</dbReference>
<evidence type="ECO:0000256" key="5">
    <source>
        <dbReference type="ARBA" id="ARBA00023204"/>
    </source>
</evidence>
<keyword evidence="3 9" id="KW-0808">Transferase</keyword>
<evidence type="ECO:0000256" key="4">
    <source>
        <dbReference type="ARBA" id="ARBA00022763"/>
    </source>
</evidence>
<dbReference type="Pfam" id="PF01035">
    <property type="entry name" value="DNA_binding_1"/>
    <property type="match status" value="1"/>
</dbReference>
<sequence>MNIQTDAEMYWTLMTYKNQSIHLAASDKGLAFVGSGNGPFHEMADWLKSRFPDCRLVRDDRKLQIYSDALTEYLEGKRSRFSLPLDLQGTPFQKAVWDALGHIPHGETRTYSEIAIQLGKPSSVRAVAAAIGANPALIFVPCHRVIGKNGTLTGYRGGLDMKKELLTLEHAVPSVNHF</sequence>
<dbReference type="InterPro" id="IPR036217">
    <property type="entry name" value="MethylDNA_cys_MeTrfase_DNAb"/>
</dbReference>
<dbReference type="SUPFAM" id="SSF46767">
    <property type="entry name" value="Methylated DNA-protein cysteine methyltransferase, C-terminal domain"/>
    <property type="match status" value="1"/>
</dbReference>
<evidence type="ECO:0000313" key="10">
    <source>
        <dbReference type="Proteomes" id="UP001580346"/>
    </source>
</evidence>
<name>A0ABV5ARH4_9BACL</name>
<evidence type="ECO:0000259" key="8">
    <source>
        <dbReference type="Pfam" id="PF02870"/>
    </source>
</evidence>
<dbReference type="Gene3D" id="3.30.160.70">
    <property type="entry name" value="Methylated DNA-protein cysteine methyltransferase domain"/>
    <property type="match status" value="1"/>
</dbReference>
<feature type="domain" description="Methylated-DNA-[protein]-cysteine S-methyltransferase DNA binding" evidence="7">
    <location>
        <begin position="91"/>
        <end position="170"/>
    </location>
</feature>
<dbReference type="PANTHER" id="PTHR10815">
    <property type="entry name" value="METHYLATED-DNA--PROTEIN-CYSTEINE METHYLTRANSFERASE"/>
    <property type="match status" value="1"/>
</dbReference>
<dbReference type="InterPro" id="IPR014048">
    <property type="entry name" value="MethylDNA_cys_MeTrfase_DNA-bd"/>
</dbReference>
<evidence type="ECO:0000256" key="2">
    <source>
        <dbReference type="ARBA" id="ARBA00022603"/>
    </source>
</evidence>
<protein>
    <submittedName>
        <fullName evidence="9">Methylated-DNA--[protein]-cysteine S-methyltransferase</fullName>
        <ecNumber evidence="9">2.1.1.63</ecNumber>
    </submittedName>
</protein>
<feature type="domain" description="Methylguanine DNA methyltransferase ribonuclease-like" evidence="8">
    <location>
        <begin position="9"/>
        <end position="87"/>
    </location>
</feature>
<evidence type="ECO:0000256" key="3">
    <source>
        <dbReference type="ARBA" id="ARBA00022679"/>
    </source>
</evidence>
<dbReference type="Gene3D" id="1.10.10.10">
    <property type="entry name" value="Winged helix-like DNA-binding domain superfamily/Winged helix DNA-binding domain"/>
    <property type="match status" value="1"/>
</dbReference>
<dbReference type="GO" id="GO:0032259">
    <property type="term" value="P:methylation"/>
    <property type="evidence" value="ECO:0007669"/>
    <property type="project" value="UniProtKB-KW"/>
</dbReference>
<gene>
    <name evidence="9" type="ORF">ACE41H_03060</name>
</gene>
<comment type="caution">
    <text evidence="9">The sequence shown here is derived from an EMBL/GenBank/DDBJ whole genome shotgun (WGS) entry which is preliminary data.</text>
</comment>
<dbReference type="NCBIfam" id="TIGR00589">
    <property type="entry name" value="ogt"/>
    <property type="match status" value="1"/>
</dbReference>
<evidence type="ECO:0000313" key="9">
    <source>
        <dbReference type="EMBL" id="MFB5265766.1"/>
    </source>
</evidence>
<reference evidence="9 10" key="1">
    <citation type="submission" date="2024-09" db="EMBL/GenBank/DDBJ databases">
        <title>Paenibacillus zeirhizospherea sp. nov., isolated from surface of the maize (Zea mays) roots in a horticulture field, Hungary.</title>
        <authorList>
            <person name="Marton D."/>
            <person name="Farkas M."/>
            <person name="Bedics A."/>
            <person name="Toth E."/>
            <person name="Tancsics A."/>
            <person name="Boka K."/>
            <person name="Maroti G."/>
            <person name="Kriszt B."/>
            <person name="Cserhati M."/>
        </authorList>
    </citation>
    <scope>NUCLEOTIDE SEQUENCE [LARGE SCALE GENOMIC DNA]</scope>
    <source>
        <strain evidence="9 10">KCTC 33519</strain>
    </source>
</reference>
<comment type="catalytic activity">
    <reaction evidence="1">
        <text>a 4-O-methyl-thymidine in DNA + L-cysteinyl-[protein] = a thymidine in DNA + S-methyl-L-cysteinyl-[protein]</text>
        <dbReference type="Rhea" id="RHEA:53428"/>
        <dbReference type="Rhea" id="RHEA-COMP:10131"/>
        <dbReference type="Rhea" id="RHEA-COMP:10132"/>
        <dbReference type="Rhea" id="RHEA-COMP:13555"/>
        <dbReference type="Rhea" id="RHEA-COMP:13556"/>
        <dbReference type="ChEBI" id="CHEBI:29950"/>
        <dbReference type="ChEBI" id="CHEBI:82612"/>
        <dbReference type="ChEBI" id="CHEBI:137386"/>
        <dbReference type="ChEBI" id="CHEBI:137387"/>
        <dbReference type="EC" id="2.1.1.63"/>
    </reaction>
</comment>
<dbReference type="EC" id="2.1.1.63" evidence="9"/>
<dbReference type="RefSeq" id="WP_375353307.1">
    <property type="nucleotide sequence ID" value="NZ_JBHHMI010000002.1"/>
</dbReference>
<dbReference type="InterPro" id="IPR036388">
    <property type="entry name" value="WH-like_DNA-bd_sf"/>
</dbReference>
<keyword evidence="5" id="KW-0234">DNA repair</keyword>
<evidence type="ECO:0000256" key="6">
    <source>
        <dbReference type="ARBA" id="ARBA00049348"/>
    </source>
</evidence>
<organism evidence="9 10">
    <name type="scientific">Paenibacillus enshidis</name>
    <dbReference type="NCBI Taxonomy" id="1458439"/>
    <lineage>
        <taxon>Bacteria</taxon>
        <taxon>Bacillati</taxon>
        <taxon>Bacillota</taxon>
        <taxon>Bacilli</taxon>
        <taxon>Bacillales</taxon>
        <taxon>Paenibacillaceae</taxon>
        <taxon>Paenibacillus</taxon>
    </lineage>
</organism>
<dbReference type="CDD" id="cd06445">
    <property type="entry name" value="ATase"/>
    <property type="match status" value="1"/>
</dbReference>
<dbReference type="PROSITE" id="PS00374">
    <property type="entry name" value="MGMT"/>
    <property type="match status" value="1"/>
</dbReference>
<proteinExistence type="predicted"/>
<dbReference type="InterPro" id="IPR001497">
    <property type="entry name" value="MethylDNA_cys_MeTrfase_AS"/>
</dbReference>
<dbReference type="InterPro" id="IPR036631">
    <property type="entry name" value="MGMT_N_sf"/>
</dbReference>
<comment type="catalytic activity">
    <reaction evidence="6">
        <text>a 6-O-methyl-2'-deoxyguanosine in DNA + L-cysteinyl-[protein] = S-methyl-L-cysteinyl-[protein] + a 2'-deoxyguanosine in DNA</text>
        <dbReference type="Rhea" id="RHEA:24000"/>
        <dbReference type="Rhea" id="RHEA-COMP:10131"/>
        <dbReference type="Rhea" id="RHEA-COMP:10132"/>
        <dbReference type="Rhea" id="RHEA-COMP:11367"/>
        <dbReference type="Rhea" id="RHEA-COMP:11368"/>
        <dbReference type="ChEBI" id="CHEBI:29950"/>
        <dbReference type="ChEBI" id="CHEBI:82612"/>
        <dbReference type="ChEBI" id="CHEBI:85445"/>
        <dbReference type="ChEBI" id="CHEBI:85448"/>
        <dbReference type="EC" id="2.1.1.63"/>
    </reaction>
</comment>
<keyword evidence="4" id="KW-0227">DNA damage</keyword>
<dbReference type="Proteomes" id="UP001580346">
    <property type="component" value="Unassembled WGS sequence"/>
</dbReference>
<keyword evidence="10" id="KW-1185">Reference proteome</keyword>
<dbReference type="EMBL" id="JBHHMI010000002">
    <property type="protein sequence ID" value="MFB5265766.1"/>
    <property type="molecule type" value="Genomic_DNA"/>
</dbReference>